<dbReference type="PANTHER" id="PTHR33608">
    <property type="entry name" value="BLL2464 PROTEIN"/>
    <property type="match status" value="1"/>
</dbReference>
<feature type="transmembrane region" description="Helical" evidence="1">
    <location>
        <begin position="6"/>
        <end position="28"/>
    </location>
</feature>
<keyword evidence="1" id="KW-1133">Transmembrane helix</keyword>
<dbReference type="AlphaFoldDB" id="A0A4U0PBX0"/>
<organism evidence="3 4">
    <name type="scientific">Sphingobacterium olei</name>
    <dbReference type="NCBI Taxonomy" id="2571155"/>
    <lineage>
        <taxon>Bacteria</taxon>
        <taxon>Pseudomonadati</taxon>
        <taxon>Bacteroidota</taxon>
        <taxon>Sphingobacteriia</taxon>
        <taxon>Sphingobacteriales</taxon>
        <taxon>Sphingobacteriaceae</taxon>
        <taxon>Sphingobacterium</taxon>
    </lineage>
</organism>
<feature type="domain" description="DUF58" evidence="2">
    <location>
        <begin position="174"/>
        <end position="344"/>
    </location>
</feature>
<proteinExistence type="predicted"/>
<dbReference type="Proteomes" id="UP000306808">
    <property type="component" value="Unassembled WGS sequence"/>
</dbReference>
<reference evidence="3 4" key="1">
    <citation type="submission" date="2019-04" db="EMBL/GenBank/DDBJ databases">
        <title>Sphingobacterium olei sp. nov., isolated from oil-contaminated soil.</title>
        <authorList>
            <person name="Liu B."/>
        </authorList>
    </citation>
    <scope>NUCLEOTIDE SEQUENCE [LARGE SCALE GENOMIC DNA]</scope>
    <source>
        <strain evidence="3 4">HAL-9</strain>
    </source>
</reference>
<dbReference type="OrthoDB" id="845740at2"/>
<keyword evidence="1" id="KW-0812">Transmembrane</keyword>
<keyword evidence="4" id="KW-1185">Reference proteome</keyword>
<dbReference type="InterPro" id="IPR002881">
    <property type="entry name" value="DUF58"/>
</dbReference>
<protein>
    <submittedName>
        <fullName evidence="3">DUF58 domain-containing protein</fullName>
    </submittedName>
</protein>
<evidence type="ECO:0000256" key="1">
    <source>
        <dbReference type="SAM" id="Phobius"/>
    </source>
</evidence>
<gene>
    <name evidence="3" type="ORF">FAZ15_12810</name>
</gene>
<sequence length="413" mass="48479">MQEFRMVADILIWSWFVVCTWDLLILYFPKNKVLLNRNYPEKLSNGDANPFFLSIKSTFPLMVKVSVLEEFPEQLQLRDNEFYISIKAHDEKEIRFELTPVTRGTYQFGVCNALVKHLGLFQRKFVLDEDRVIPCYPSFIQMRKYQLLATTDRLVELGIKRIRKIGSTLEFDHVREYVRGDEYKHMNWKASAKHSKLMVNQFQEEKSQPIYSFIDTGRAMRMPFNEMTLLDYAINATLVLSNTAILKQDRAGMLTFSKEINNHVPAEKRNNQIRKISDVLYGVSTLFEESEFGNLYAFARQHINKRSLIFMYTNFETLDALHRQLPYLRMLRKSHIVVVVVFKNTELVDMAKEPASTISDIYNKIIAEKFVYEKQLIIQELNRNGLQTIYTNPADLSINSINKYLEIKARGMI</sequence>
<dbReference type="PANTHER" id="PTHR33608:SF3">
    <property type="entry name" value="SLR2013 PROTEIN"/>
    <property type="match status" value="1"/>
</dbReference>
<dbReference type="Pfam" id="PF01882">
    <property type="entry name" value="DUF58"/>
    <property type="match status" value="1"/>
</dbReference>
<comment type="caution">
    <text evidence="3">The sequence shown here is derived from an EMBL/GenBank/DDBJ whole genome shotgun (WGS) entry which is preliminary data.</text>
</comment>
<evidence type="ECO:0000259" key="2">
    <source>
        <dbReference type="Pfam" id="PF01882"/>
    </source>
</evidence>
<keyword evidence="1" id="KW-0472">Membrane</keyword>
<evidence type="ECO:0000313" key="3">
    <source>
        <dbReference type="EMBL" id="TJZ60134.1"/>
    </source>
</evidence>
<dbReference type="EMBL" id="SUME01000005">
    <property type="protein sequence ID" value="TJZ60134.1"/>
    <property type="molecule type" value="Genomic_DNA"/>
</dbReference>
<accession>A0A4U0PBX0</accession>
<evidence type="ECO:0000313" key="4">
    <source>
        <dbReference type="Proteomes" id="UP000306808"/>
    </source>
</evidence>
<name>A0A4U0PBX0_9SPHI</name>